<gene>
    <name evidence="1" type="ORF">SDC9_86019</name>
</gene>
<dbReference type="AlphaFoldDB" id="A0A644ZEV2"/>
<organism evidence="1">
    <name type="scientific">bioreactor metagenome</name>
    <dbReference type="NCBI Taxonomy" id="1076179"/>
    <lineage>
        <taxon>unclassified sequences</taxon>
        <taxon>metagenomes</taxon>
        <taxon>ecological metagenomes</taxon>
    </lineage>
</organism>
<sequence length="81" mass="9303">MLRNRRRNAGDIRLLKAVLADQVHVDVPGDEYNRYAIQIGGCDSRDEVRRARPRSCDADANLAACARIAIRRMRRSLLVRR</sequence>
<dbReference type="EMBL" id="VSSQ01008621">
    <property type="protein sequence ID" value="MPM39386.1"/>
    <property type="molecule type" value="Genomic_DNA"/>
</dbReference>
<proteinExistence type="predicted"/>
<reference evidence="1" key="1">
    <citation type="submission" date="2019-08" db="EMBL/GenBank/DDBJ databases">
        <authorList>
            <person name="Kucharzyk K."/>
            <person name="Murdoch R.W."/>
            <person name="Higgins S."/>
            <person name="Loffler F."/>
        </authorList>
    </citation>
    <scope>NUCLEOTIDE SEQUENCE</scope>
</reference>
<comment type="caution">
    <text evidence="1">The sequence shown here is derived from an EMBL/GenBank/DDBJ whole genome shotgun (WGS) entry which is preliminary data.</text>
</comment>
<accession>A0A644ZEV2</accession>
<evidence type="ECO:0000313" key="1">
    <source>
        <dbReference type="EMBL" id="MPM39386.1"/>
    </source>
</evidence>
<name>A0A644ZEV2_9ZZZZ</name>
<protein>
    <submittedName>
        <fullName evidence="1">Uncharacterized protein</fullName>
    </submittedName>
</protein>